<keyword evidence="1" id="KW-0472">Membrane</keyword>
<evidence type="ECO:0000313" key="2">
    <source>
        <dbReference type="EMBL" id="OGE90823.1"/>
    </source>
</evidence>
<protein>
    <submittedName>
        <fullName evidence="2">Uncharacterized protein</fullName>
    </submittedName>
</protein>
<accession>A0A1F5PLK9</accession>
<feature type="transmembrane region" description="Helical" evidence="1">
    <location>
        <begin position="6"/>
        <end position="27"/>
    </location>
</feature>
<name>A0A1F5PLK9_9BACT</name>
<dbReference type="Proteomes" id="UP000178377">
    <property type="component" value="Unassembled WGS sequence"/>
</dbReference>
<dbReference type="EMBL" id="MFEO01000009">
    <property type="protein sequence ID" value="OGE90823.1"/>
    <property type="molecule type" value="Genomic_DNA"/>
</dbReference>
<evidence type="ECO:0000313" key="3">
    <source>
        <dbReference type="Proteomes" id="UP000178377"/>
    </source>
</evidence>
<gene>
    <name evidence="2" type="ORF">A2722_02690</name>
</gene>
<dbReference type="STRING" id="1817828.A2722_02690"/>
<reference evidence="2 3" key="1">
    <citation type="journal article" date="2016" name="Nat. Commun.">
        <title>Thousands of microbial genomes shed light on interconnected biogeochemical processes in an aquifer system.</title>
        <authorList>
            <person name="Anantharaman K."/>
            <person name="Brown C.T."/>
            <person name="Hug L.A."/>
            <person name="Sharon I."/>
            <person name="Castelle C.J."/>
            <person name="Probst A.J."/>
            <person name="Thomas B.C."/>
            <person name="Singh A."/>
            <person name="Wilkins M.J."/>
            <person name="Karaoz U."/>
            <person name="Brodie E.L."/>
            <person name="Williams K.H."/>
            <person name="Hubbard S.S."/>
            <person name="Banfield J.F."/>
        </authorList>
    </citation>
    <scope>NUCLEOTIDE SEQUENCE [LARGE SCALE GENOMIC DNA]</scope>
</reference>
<evidence type="ECO:0000256" key="1">
    <source>
        <dbReference type="SAM" id="Phobius"/>
    </source>
</evidence>
<proteinExistence type="predicted"/>
<comment type="caution">
    <text evidence="2">The sequence shown here is derived from an EMBL/GenBank/DDBJ whole genome shotgun (WGS) entry which is preliminary data.</text>
</comment>
<feature type="transmembrane region" description="Helical" evidence="1">
    <location>
        <begin position="52"/>
        <end position="76"/>
    </location>
</feature>
<organism evidence="2 3">
    <name type="scientific">Candidatus Doudnabacteria bacterium RIFCSPHIGHO2_01_FULL_50_11</name>
    <dbReference type="NCBI Taxonomy" id="1817828"/>
    <lineage>
        <taxon>Bacteria</taxon>
        <taxon>Candidatus Doudnaibacteriota</taxon>
    </lineage>
</organism>
<keyword evidence="1" id="KW-0812">Transmembrane</keyword>
<keyword evidence="1" id="KW-1133">Transmembrane helix</keyword>
<dbReference type="AlphaFoldDB" id="A0A1F5PLK9"/>
<sequence length="81" mass="8843">MNIQEYVPALIMGFGVFVAALGVPWIHDRTIVPLQERGYITSFTTRPSRRELITGAGPSMSLVVTGALIFFLGLLLKLSHG</sequence>